<proteinExistence type="predicted"/>
<feature type="transmembrane region" description="Helical" evidence="4">
    <location>
        <begin position="301"/>
        <end position="318"/>
    </location>
</feature>
<evidence type="ECO:0000313" key="6">
    <source>
        <dbReference type="EMBL" id="RAI59366.1"/>
    </source>
</evidence>
<keyword evidence="3 4" id="KW-0472">Membrane</keyword>
<dbReference type="GO" id="GO:0005886">
    <property type="term" value="C:plasma membrane"/>
    <property type="evidence" value="ECO:0007669"/>
    <property type="project" value="TreeGrafter"/>
</dbReference>
<keyword evidence="1 4" id="KW-0812">Transmembrane</keyword>
<feature type="transmembrane region" description="Helical" evidence="4">
    <location>
        <begin position="165"/>
        <end position="185"/>
    </location>
</feature>
<dbReference type="SUPFAM" id="SSF103473">
    <property type="entry name" value="MFS general substrate transporter"/>
    <property type="match status" value="1"/>
</dbReference>
<accession>A0A327MA98</accession>
<feature type="transmembrane region" description="Helical" evidence="4">
    <location>
        <begin position="247"/>
        <end position="270"/>
    </location>
</feature>
<dbReference type="AlphaFoldDB" id="A0A327MA98"/>
<dbReference type="Proteomes" id="UP000249065">
    <property type="component" value="Unassembled WGS sequence"/>
</dbReference>
<gene>
    <name evidence="6" type="ORF">DOO78_10100</name>
</gene>
<dbReference type="InterPro" id="IPR036259">
    <property type="entry name" value="MFS_trans_sf"/>
</dbReference>
<sequence>MRAGKPGNLLLITLAQVLALALWFSGTAAGPAMAREAALPPGFLAWLTGAVQLGFVLGTLGSAALALPDRLDPRRLIAAAALLGAVANAAILVLPVGAPGVILARGVTGLALACIYPVGMKLATGWASRADAGLVVGLLVGGLTLGSGSPHLINAFGGLDWRVTVGAASAGALAAAALILATRLGPGHAPAPRFRPGLALLLFRTRGTRLATLGYLGHMWELYAMWAWIGAYLAASFAASGRGAGPGLAALATFAVMAVGALGCVLGGVLADRIGKARLTIGAMTISGACCLLAGPAFGLAPWLTLALCLVWGAAVIADSAQFSASVAEYAPPGLAGTMLTVQTCLGFALTLPAIHLMPLLAARFGWGAAFASLAIGPALGCLAMARLLPGRDAGARPAPR</sequence>
<feature type="domain" description="Major facilitator superfamily (MFS) profile" evidence="5">
    <location>
        <begin position="207"/>
        <end position="401"/>
    </location>
</feature>
<keyword evidence="7" id="KW-1185">Reference proteome</keyword>
<comment type="caution">
    <text evidence="6">The sequence shown here is derived from an EMBL/GenBank/DDBJ whole genome shotgun (WGS) entry which is preliminary data.</text>
</comment>
<evidence type="ECO:0000259" key="5">
    <source>
        <dbReference type="PROSITE" id="PS50850"/>
    </source>
</evidence>
<organism evidence="6 7">
    <name type="scientific">Roseicella frigidaeris</name>
    <dbReference type="NCBI Taxonomy" id="2230885"/>
    <lineage>
        <taxon>Bacteria</taxon>
        <taxon>Pseudomonadati</taxon>
        <taxon>Pseudomonadota</taxon>
        <taxon>Alphaproteobacteria</taxon>
        <taxon>Acetobacterales</taxon>
        <taxon>Roseomonadaceae</taxon>
        <taxon>Roseicella</taxon>
    </lineage>
</organism>
<dbReference type="InterPro" id="IPR020846">
    <property type="entry name" value="MFS_dom"/>
</dbReference>
<feature type="transmembrane region" description="Helical" evidence="4">
    <location>
        <begin position="102"/>
        <end position="120"/>
    </location>
</feature>
<dbReference type="PANTHER" id="PTHR23521:SF3">
    <property type="entry name" value="MFS TRANSPORTER"/>
    <property type="match status" value="1"/>
</dbReference>
<feature type="transmembrane region" description="Helical" evidence="4">
    <location>
        <begin position="76"/>
        <end position="96"/>
    </location>
</feature>
<dbReference type="Gene3D" id="1.20.1250.20">
    <property type="entry name" value="MFS general substrate transporter like domains"/>
    <property type="match status" value="2"/>
</dbReference>
<keyword evidence="2 4" id="KW-1133">Transmembrane helix</keyword>
<evidence type="ECO:0000256" key="4">
    <source>
        <dbReference type="SAM" id="Phobius"/>
    </source>
</evidence>
<evidence type="ECO:0000256" key="3">
    <source>
        <dbReference type="ARBA" id="ARBA00023136"/>
    </source>
</evidence>
<protein>
    <submittedName>
        <fullName evidence="6">MFS transporter</fullName>
    </submittedName>
</protein>
<feature type="transmembrane region" description="Helical" evidence="4">
    <location>
        <begin position="213"/>
        <end position="235"/>
    </location>
</feature>
<dbReference type="PANTHER" id="PTHR23521">
    <property type="entry name" value="TRANSPORTER MFS SUPERFAMILY"/>
    <property type="match status" value="1"/>
</dbReference>
<evidence type="ECO:0000256" key="2">
    <source>
        <dbReference type="ARBA" id="ARBA00022989"/>
    </source>
</evidence>
<dbReference type="GO" id="GO:0022857">
    <property type="term" value="F:transmembrane transporter activity"/>
    <property type="evidence" value="ECO:0007669"/>
    <property type="project" value="InterPro"/>
</dbReference>
<dbReference type="Pfam" id="PF07690">
    <property type="entry name" value="MFS_1"/>
    <property type="match status" value="1"/>
</dbReference>
<dbReference type="EMBL" id="QLIX01000005">
    <property type="protein sequence ID" value="RAI59366.1"/>
    <property type="molecule type" value="Genomic_DNA"/>
</dbReference>
<dbReference type="PROSITE" id="PS50850">
    <property type="entry name" value="MFS"/>
    <property type="match status" value="1"/>
</dbReference>
<dbReference type="InterPro" id="IPR011701">
    <property type="entry name" value="MFS"/>
</dbReference>
<feature type="transmembrane region" description="Helical" evidence="4">
    <location>
        <begin position="132"/>
        <end position="153"/>
    </location>
</feature>
<dbReference type="OrthoDB" id="9781976at2"/>
<reference evidence="7" key="1">
    <citation type="submission" date="2018-06" db="EMBL/GenBank/DDBJ databases">
        <authorList>
            <person name="Khan S.A."/>
        </authorList>
    </citation>
    <scope>NUCLEOTIDE SEQUENCE [LARGE SCALE GENOMIC DNA]</scope>
    <source>
        <strain evidence="7">DB-1506</strain>
    </source>
</reference>
<feature type="transmembrane region" description="Helical" evidence="4">
    <location>
        <begin position="44"/>
        <end position="67"/>
    </location>
</feature>
<feature type="transmembrane region" description="Helical" evidence="4">
    <location>
        <begin position="330"/>
        <end position="355"/>
    </location>
</feature>
<feature type="transmembrane region" description="Helical" evidence="4">
    <location>
        <begin position="367"/>
        <end position="389"/>
    </location>
</feature>
<name>A0A327MA98_9PROT</name>
<dbReference type="RefSeq" id="WP_111469623.1">
    <property type="nucleotide sequence ID" value="NZ_QLIX01000005.1"/>
</dbReference>
<evidence type="ECO:0000313" key="7">
    <source>
        <dbReference type="Proteomes" id="UP000249065"/>
    </source>
</evidence>
<evidence type="ECO:0000256" key="1">
    <source>
        <dbReference type="ARBA" id="ARBA00022692"/>
    </source>
</evidence>